<protein>
    <submittedName>
        <fullName evidence="1">Uncharacterized protein</fullName>
    </submittedName>
</protein>
<reference evidence="1" key="1">
    <citation type="submission" date="2014-11" db="EMBL/GenBank/DDBJ databases">
        <authorList>
            <person name="Amaro Gonzalez C."/>
        </authorList>
    </citation>
    <scope>NUCLEOTIDE SEQUENCE</scope>
</reference>
<dbReference type="EMBL" id="GBXM01033244">
    <property type="protein sequence ID" value="JAH75333.1"/>
    <property type="molecule type" value="Transcribed_RNA"/>
</dbReference>
<evidence type="ECO:0000313" key="1">
    <source>
        <dbReference type="EMBL" id="JAH75333.1"/>
    </source>
</evidence>
<accession>A0A0E9VDR5</accession>
<sequence length="48" mass="5393">MFGNELDCCPHRRPSPTRSNMKVANLSAEMKTHSQSGSYLSNINILKK</sequence>
<proteinExistence type="predicted"/>
<name>A0A0E9VDR5_ANGAN</name>
<organism evidence="1">
    <name type="scientific">Anguilla anguilla</name>
    <name type="common">European freshwater eel</name>
    <name type="synonym">Muraena anguilla</name>
    <dbReference type="NCBI Taxonomy" id="7936"/>
    <lineage>
        <taxon>Eukaryota</taxon>
        <taxon>Metazoa</taxon>
        <taxon>Chordata</taxon>
        <taxon>Craniata</taxon>
        <taxon>Vertebrata</taxon>
        <taxon>Euteleostomi</taxon>
        <taxon>Actinopterygii</taxon>
        <taxon>Neopterygii</taxon>
        <taxon>Teleostei</taxon>
        <taxon>Anguilliformes</taxon>
        <taxon>Anguillidae</taxon>
        <taxon>Anguilla</taxon>
    </lineage>
</organism>
<dbReference type="AlphaFoldDB" id="A0A0E9VDR5"/>
<reference evidence="1" key="2">
    <citation type="journal article" date="2015" name="Fish Shellfish Immunol.">
        <title>Early steps in the European eel (Anguilla anguilla)-Vibrio vulnificus interaction in the gills: Role of the RtxA13 toxin.</title>
        <authorList>
            <person name="Callol A."/>
            <person name="Pajuelo D."/>
            <person name="Ebbesson L."/>
            <person name="Teles M."/>
            <person name="MacKenzie S."/>
            <person name="Amaro C."/>
        </authorList>
    </citation>
    <scope>NUCLEOTIDE SEQUENCE</scope>
</reference>